<feature type="transmembrane region" description="Helical" evidence="6">
    <location>
        <begin position="124"/>
        <end position="144"/>
    </location>
</feature>
<evidence type="ECO:0000256" key="4">
    <source>
        <dbReference type="ARBA" id="ARBA00023136"/>
    </source>
</evidence>
<dbReference type="Pfam" id="PF07690">
    <property type="entry name" value="MFS_1"/>
    <property type="match status" value="1"/>
</dbReference>
<dbReference type="AlphaFoldDB" id="A0AAI8VLR3"/>
<evidence type="ECO:0000313" key="8">
    <source>
        <dbReference type="EMBL" id="CAJ2506655.1"/>
    </source>
</evidence>
<feature type="transmembrane region" description="Helical" evidence="6">
    <location>
        <begin position="570"/>
        <end position="592"/>
    </location>
</feature>
<dbReference type="GO" id="GO:0005886">
    <property type="term" value="C:plasma membrane"/>
    <property type="evidence" value="ECO:0007669"/>
    <property type="project" value="TreeGrafter"/>
</dbReference>
<sequence>MPELHRRVPQPIDVDMDAISSSQTPLLSSTPSSDEGDHDPRDSYGSTSSKDDVLINIDPQGDGLSGAISQGGVQQADAINLVWSRAALVTAYSFIFLCSFANALQWQVMSNLMPFVVSEFSSHSLIPTIGIVASILSGVLKLPVAKVIDTWGRPQGLASMIALATFGLILMATCRNVETYVAAQVIYQVGISGFSYTLDIIVADTSSLKNRTLAFAFAASPNLITSFIGPVVARAFYENSRWRLAFGASALVFVVSSLPVLSILALNTKRAKSLGLLQKPTKSGPWSMHRLRQCLVDFDALGMLLITAGMALILVPFSLASSSATSHGLGSHTAGVILGLVLMVAFALHERRTDRPFLRFSLLFSHNVAGACLLSATIFVAYFSWDGYYTSYLQIVHDLSITKAGYIGHIYSIGSSIWAIVVGYLIRRTDRFKWLAVAALPVHIFGGALMILFRRPDTHLAWVIMCQVLITVGGSTLVICEQMAVMAVANHAELASVLALLSLASYIGSAIGGSLSGAIWNTVLPEALAELLPQLPADELARIGSDLKKQLSYPMGDPIRQGIIAAYGRAQVRMCIAGTLVSLIEIIAVFIWRDIRVSQSKQVKGTVL</sequence>
<evidence type="ECO:0000259" key="7">
    <source>
        <dbReference type="PROSITE" id="PS50850"/>
    </source>
</evidence>
<feature type="compositionally biased region" description="Low complexity" evidence="5">
    <location>
        <begin position="20"/>
        <end position="33"/>
    </location>
</feature>
<comment type="subcellular location">
    <subcellularLocation>
        <location evidence="1">Membrane</location>
        <topology evidence="1">Multi-pass membrane protein</topology>
    </subcellularLocation>
</comment>
<dbReference type="PANTHER" id="PTHR23501:SF55">
    <property type="entry name" value="SIDEROPHORE IRON TRANSPORTER, PUTATIVE (AFU_ORTHOLOGUE AFUA_3G03440)-RELATED"/>
    <property type="match status" value="1"/>
</dbReference>
<keyword evidence="3 6" id="KW-1133">Transmembrane helix</keyword>
<dbReference type="SUPFAM" id="SSF103473">
    <property type="entry name" value="MFS general substrate transporter"/>
    <property type="match status" value="1"/>
</dbReference>
<feature type="transmembrane region" description="Helical" evidence="6">
    <location>
        <begin position="86"/>
        <end position="104"/>
    </location>
</feature>
<keyword evidence="2 6" id="KW-0812">Transmembrane</keyword>
<feature type="transmembrane region" description="Helical" evidence="6">
    <location>
        <begin position="298"/>
        <end position="317"/>
    </location>
</feature>
<evidence type="ECO:0000256" key="6">
    <source>
        <dbReference type="SAM" id="Phobius"/>
    </source>
</evidence>
<evidence type="ECO:0000256" key="2">
    <source>
        <dbReference type="ARBA" id="ARBA00022692"/>
    </source>
</evidence>
<feature type="transmembrane region" description="Helical" evidence="6">
    <location>
        <begin position="492"/>
        <end position="520"/>
    </location>
</feature>
<dbReference type="InterPro" id="IPR011701">
    <property type="entry name" value="MFS"/>
</dbReference>
<dbReference type="PROSITE" id="PS50850">
    <property type="entry name" value="MFS"/>
    <property type="match status" value="1"/>
</dbReference>
<feature type="transmembrane region" description="Helical" evidence="6">
    <location>
        <begin position="185"/>
        <end position="202"/>
    </location>
</feature>
<dbReference type="EMBL" id="CAUWAG010000010">
    <property type="protein sequence ID" value="CAJ2506655.1"/>
    <property type="molecule type" value="Genomic_DNA"/>
</dbReference>
<proteinExistence type="predicted"/>
<evidence type="ECO:0000256" key="1">
    <source>
        <dbReference type="ARBA" id="ARBA00004141"/>
    </source>
</evidence>
<feature type="domain" description="Major facilitator superfamily (MFS) profile" evidence="7">
    <location>
        <begin position="91"/>
        <end position="596"/>
    </location>
</feature>
<comment type="caution">
    <text evidence="8">The sequence shown here is derived from an EMBL/GenBank/DDBJ whole genome shotgun (WGS) entry which is preliminary data.</text>
</comment>
<feature type="transmembrane region" description="Helical" evidence="6">
    <location>
        <begin position="243"/>
        <end position="266"/>
    </location>
</feature>
<feature type="transmembrane region" description="Helical" evidence="6">
    <location>
        <begin position="405"/>
        <end position="427"/>
    </location>
</feature>
<evidence type="ECO:0000256" key="5">
    <source>
        <dbReference type="SAM" id="MobiDB-lite"/>
    </source>
</evidence>
<feature type="transmembrane region" description="Helical" evidence="6">
    <location>
        <begin position="459"/>
        <end position="480"/>
    </location>
</feature>
<dbReference type="GO" id="GO:0022857">
    <property type="term" value="F:transmembrane transporter activity"/>
    <property type="evidence" value="ECO:0007669"/>
    <property type="project" value="InterPro"/>
</dbReference>
<feature type="transmembrane region" description="Helical" evidence="6">
    <location>
        <begin position="434"/>
        <end position="453"/>
    </location>
</feature>
<feature type="transmembrane region" description="Helical" evidence="6">
    <location>
        <begin position="360"/>
        <end position="385"/>
    </location>
</feature>
<dbReference type="InterPro" id="IPR036259">
    <property type="entry name" value="MFS_trans_sf"/>
</dbReference>
<organism evidence="8 9">
    <name type="scientific">Anthostomella pinea</name>
    <dbReference type="NCBI Taxonomy" id="933095"/>
    <lineage>
        <taxon>Eukaryota</taxon>
        <taxon>Fungi</taxon>
        <taxon>Dikarya</taxon>
        <taxon>Ascomycota</taxon>
        <taxon>Pezizomycotina</taxon>
        <taxon>Sordariomycetes</taxon>
        <taxon>Xylariomycetidae</taxon>
        <taxon>Xylariales</taxon>
        <taxon>Xylariaceae</taxon>
        <taxon>Anthostomella</taxon>
    </lineage>
</organism>
<evidence type="ECO:0000256" key="3">
    <source>
        <dbReference type="ARBA" id="ARBA00022989"/>
    </source>
</evidence>
<feature type="transmembrane region" description="Helical" evidence="6">
    <location>
        <begin position="214"/>
        <end position="237"/>
    </location>
</feature>
<keyword evidence="4 6" id="KW-0472">Membrane</keyword>
<feature type="transmembrane region" description="Helical" evidence="6">
    <location>
        <begin position="329"/>
        <end position="348"/>
    </location>
</feature>
<dbReference type="Gene3D" id="1.20.1250.20">
    <property type="entry name" value="MFS general substrate transporter like domains"/>
    <property type="match status" value="2"/>
</dbReference>
<dbReference type="PANTHER" id="PTHR23501">
    <property type="entry name" value="MAJOR FACILITATOR SUPERFAMILY"/>
    <property type="match status" value="1"/>
</dbReference>
<keyword evidence="9" id="KW-1185">Reference proteome</keyword>
<reference evidence="8" key="1">
    <citation type="submission" date="2023-10" db="EMBL/GenBank/DDBJ databases">
        <authorList>
            <person name="Hackl T."/>
        </authorList>
    </citation>
    <scope>NUCLEOTIDE SEQUENCE</scope>
</reference>
<dbReference type="InterPro" id="IPR020846">
    <property type="entry name" value="MFS_dom"/>
</dbReference>
<evidence type="ECO:0000313" key="9">
    <source>
        <dbReference type="Proteomes" id="UP001295740"/>
    </source>
</evidence>
<feature type="region of interest" description="Disordered" evidence="5">
    <location>
        <begin position="1"/>
        <end position="52"/>
    </location>
</feature>
<dbReference type="Proteomes" id="UP001295740">
    <property type="component" value="Unassembled WGS sequence"/>
</dbReference>
<feature type="transmembrane region" description="Helical" evidence="6">
    <location>
        <begin position="156"/>
        <end position="173"/>
    </location>
</feature>
<protein>
    <submittedName>
        <fullName evidence="8">Uu.00g078410.m01.CDS01</fullName>
    </submittedName>
</protein>
<gene>
    <name evidence="8" type="ORF">KHLLAP_LOCUS7123</name>
</gene>
<accession>A0AAI8VLR3</accession>
<name>A0AAI8VLR3_9PEZI</name>